<dbReference type="InterPro" id="IPR020069">
    <property type="entry name" value="Ribosomal_bL9_C"/>
</dbReference>
<organism evidence="2">
    <name type="scientific">marine sediment metagenome</name>
    <dbReference type="NCBI Taxonomy" id="412755"/>
    <lineage>
        <taxon>unclassified sequences</taxon>
        <taxon>metagenomes</taxon>
        <taxon>ecological metagenomes</taxon>
    </lineage>
</organism>
<accession>X1TDC7</accession>
<gene>
    <name evidence="2" type="ORF">S12H4_17496</name>
</gene>
<evidence type="ECO:0000259" key="1">
    <source>
        <dbReference type="Pfam" id="PF03948"/>
    </source>
</evidence>
<dbReference type="InterPro" id="IPR036791">
    <property type="entry name" value="Ribosomal_bL9_C_sf"/>
</dbReference>
<dbReference type="Pfam" id="PF03948">
    <property type="entry name" value="Ribosomal_L9_C"/>
    <property type="match status" value="1"/>
</dbReference>
<proteinExistence type="predicted"/>
<dbReference type="SUPFAM" id="SSF55653">
    <property type="entry name" value="Ribosomal protein L9 C-domain"/>
    <property type="match status" value="1"/>
</dbReference>
<evidence type="ECO:0000313" key="2">
    <source>
        <dbReference type="EMBL" id="GAI85585.1"/>
    </source>
</evidence>
<dbReference type="Gene3D" id="3.10.430.100">
    <property type="entry name" value="Ribosomal protein L9, C-terminal domain"/>
    <property type="match status" value="1"/>
</dbReference>
<sequence>PTFFGIIKISLKENIRYIGEYPINIRLFPEVEAQVRVRVVDETGREWPELEMWRKEESEEEIEEKEVKERK</sequence>
<protein>
    <recommendedName>
        <fullName evidence="1">Large ribosomal subunit protein bL9 C-terminal domain-containing protein</fullName>
    </recommendedName>
</protein>
<feature type="domain" description="Large ribosomal subunit protein bL9 C-terminal" evidence="1">
    <location>
        <begin position="8"/>
        <end position="40"/>
    </location>
</feature>
<dbReference type="AlphaFoldDB" id="X1TDC7"/>
<reference evidence="2" key="1">
    <citation type="journal article" date="2014" name="Front. Microbiol.">
        <title>High frequency of phylogenetically diverse reductive dehalogenase-homologous genes in deep subseafloor sedimentary metagenomes.</title>
        <authorList>
            <person name="Kawai M."/>
            <person name="Futagami T."/>
            <person name="Toyoda A."/>
            <person name="Takaki Y."/>
            <person name="Nishi S."/>
            <person name="Hori S."/>
            <person name="Arai W."/>
            <person name="Tsubouchi T."/>
            <person name="Morono Y."/>
            <person name="Uchiyama I."/>
            <person name="Ito T."/>
            <person name="Fujiyama A."/>
            <person name="Inagaki F."/>
            <person name="Takami H."/>
        </authorList>
    </citation>
    <scope>NUCLEOTIDE SEQUENCE</scope>
    <source>
        <strain evidence="2">Expedition CK06-06</strain>
    </source>
</reference>
<comment type="caution">
    <text evidence="2">The sequence shown here is derived from an EMBL/GenBank/DDBJ whole genome shotgun (WGS) entry which is preliminary data.</text>
</comment>
<dbReference type="EMBL" id="BARW01008561">
    <property type="protein sequence ID" value="GAI85585.1"/>
    <property type="molecule type" value="Genomic_DNA"/>
</dbReference>
<feature type="non-terminal residue" evidence="2">
    <location>
        <position position="1"/>
    </location>
</feature>
<name>X1TDC7_9ZZZZ</name>